<protein>
    <submittedName>
        <fullName evidence="1">Uncharacterized protein</fullName>
    </submittedName>
</protein>
<organism evidence="1 2">
    <name type="scientific">Portunus trituberculatus</name>
    <name type="common">Swimming crab</name>
    <name type="synonym">Neptunus trituberculatus</name>
    <dbReference type="NCBI Taxonomy" id="210409"/>
    <lineage>
        <taxon>Eukaryota</taxon>
        <taxon>Metazoa</taxon>
        <taxon>Ecdysozoa</taxon>
        <taxon>Arthropoda</taxon>
        <taxon>Crustacea</taxon>
        <taxon>Multicrustacea</taxon>
        <taxon>Malacostraca</taxon>
        <taxon>Eumalacostraca</taxon>
        <taxon>Eucarida</taxon>
        <taxon>Decapoda</taxon>
        <taxon>Pleocyemata</taxon>
        <taxon>Brachyura</taxon>
        <taxon>Eubrachyura</taxon>
        <taxon>Portunoidea</taxon>
        <taxon>Portunidae</taxon>
        <taxon>Portuninae</taxon>
        <taxon>Portunus</taxon>
    </lineage>
</organism>
<reference evidence="1 2" key="1">
    <citation type="submission" date="2019-05" db="EMBL/GenBank/DDBJ databases">
        <title>Another draft genome of Portunus trituberculatus and its Hox gene families provides insights of decapod evolution.</title>
        <authorList>
            <person name="Jeong J.-H."/>
            <person name="Song I."/>
            <person name="Kim S."/>
            <person name="Choi T."/>
            <person name="Kim D."/>
            <person name="Ryu S."/>
            <person name="Kim W."/>
        </authorList>
    </citation>
    <scope>NUCLEOTIDE SEQUENCE [LARGE SCALE GENOMIC DNA]</scope>
    <source>
        <tissue evidence="1">Muscle</tissue>
    </source>
</reference>
<evidence type="ECO:0000313" key="1">
    <source>
        <dbReference type="EMBL" id="MPC57939.1"/>
    </source>
</evidence>
<comment type="caution">
    <text evidence="1">The sequence shown here is derived from an EMBL/GenBank/DDBJ whole genome shotgun (WGS) entry which is preliminary data.</text>
</comment>
<evidence type="ECO:0000313" key="2">
    <source>
        <dbReference type="Proteomes" id="UP000324222"/>
    </source>
</evidence>
<keyword evidence="2" id="KW-1185">Reference proteome</keyword>
<dbReference type="Proteomes" id="UP000324222">
    <property type="component" value="Unassembled WGS sequence"/>
</dbReference>
<gene>
    <name evidence="1" type="ORF">E2C01_051931</name>
</gene>
<dbReference type="EMBL" id="VSRR010015203">
    <property type="protein sequence ID" value="MPC57939.1"/>
    <property type="molecule type" value="Genomic_DNA"/>
</dbReference>
<proteinExistence type="predicted"/>
<sequence>MDPGHLLRGVPFLMAPLEVSVFRHVPSWLRCSCLRGVVSTGAEVLHQPPGDDGCFPGSAVLSAGIVRHGGVTHVREFDSGGLFMEFGGTQSKSLLGLAGIFSGGARTTRSLFTPVALSRLVSSASESVSGPPSSVASMGLSALPASSPPLSHASRGTVFYGLQDELIFSKKYLENY</sequence>
<accession>A0A5B7GK41</accession>
<dbReference type="AlphaFoldDB" id="A0A5B7GK41"/>
<name>A0A5B7GK41_PORTR</name>